<organism evidence="1 2">
    <name type="scientific">Melastoma candidum</name>
    <dbReference type="NCBI Taxonomy" id="119954"/>
    <lineage>
        <taxon>Eukaryota</taxon>
        <taxon>Viridiplantae</taxon>
        <taxon>Streptophyta</taxon>
        <taxon>Embryophyta</taxon>
        <taxon>Tracheophyta</taxon>
        <taxon>Spermatophyta</taxon>
        <taxon>Magnoliopsida</taxon>
        <taxon>eudicotyledons</taxon>
        <taxon>Gunneridae</taxon>
        <taxon>Pentapetalae</taxon>
        <taxon>rosids</taxon>
        <taxon>malvids</taxon>
        <taxon>Myrtales</taxon>
        <taxon>Melastomataceae</taxon>
        <taxon>Melastomatoideae</taxon>
        <taxon>Melastomateae</taxon>
        <taxon>Melastoma</taxon>
    </lineage>
</organism>
<gene>
    <name evidence="1" type="ORF">MLD38_036805</name>
</gene>
<name>A0ACB9LK46_9MYRT</name>
<reference evidence="2" key="1">
    <citation type="journal article" date="2023" name="Front. Plant Sci.">
        <title>Chromosomal-level genome assembly of Melastoma candidum provides insights into trichome evolution.</title>
        <authorList>
            <person name="Zhong Y."/>
            <person name="Wu W."/>
            <person name="Sun C."/>
            <person name="Zou P."/>
            <person name="Liu Y."/>
            <person name="Dai S."/>
            <person name="Zhou R."/>
        </authorList>
    </citation>
    <scope>NUCLEOTIDE SEQUENCE [LARGE SCALE GENOMIC DNA]</scope>
</reference>
<protein>
    <submittedName>
        <fullName evidence="1">Uncharacterized protein</fullName>
    </submittedName>
</protein>
<comment type="caution">
    <text evidence="1">The sequence shown here is derived from an EMBL/GenBank/DDBJ whole genome shotgun (WGS) entry which is preliminary data.</text>
</comment>
<dbReference type="Proteomes" id="UP001057402">
    <property type="component" value="Chromosome 11"/>
</dbReference>
<keyword evidence="2" id="KW-1185">Reference proteome</keyword>
<proteinExistence type="predicted"/>
<sequence>MTFDGGTNGFDVTAGSINGGGGGGGASPPSPIRTPDAAVESGNYSGEMFIPPFNFSIVDNGIFRSGFPDRANFGFLKSLGLRSILYLCPEEYPEANNEFLTANGISLFQFGIDGYKEPFVHIPQEAIREALKILLDFRNHPVLIHCKRGKHRTGYLAGCYRKLQRWCFSSIFDEYQSFAGSKARVSDQRFIELFDISGLRHLSLSFSYSRMNQSIG</sequence>
<accession>A0ACB9LK46</accession>
<evidence type="ECO:0000313" key="1">
    <source>
        <dbReference type="EMBL" id="KAI4311942.1"/>
    </source>
</evidence>
<dbReference type="EMBL" id="CM042890">
    <property type="protein sequence ID" value="KAI4311942.1"/>
    <property type="molecule type" value="Genomic_DNA"/>
</dbReference>
<evidence type="ECO:0000313" key="2">
    <source>
        <dbReference type="Proteomes" id="UP001057402"/>
    </source>
</evidence>